<comment type="caution">
    <text evidence="2">The sequence shown here is derived from an EMBL/GenBank/DDBJ whole genome shotgun (WGS) entry which is preliminary data.</text>
</comment>
<dbReference type="OrthoDB" id="2421608at2759"/>
<organism evidence="2 3">
    <name type="scientific">Glomus cerebriforme</name>
    <dbReference type="NCBI Taxonomy" id="658196"/>
    <lineage>
        <taxon>Eukaryota</taxon>
        <taxon>Fungi</taxon>
        <taxon>Fungi incertae sedis</taxon>
        <taxon>Mucoromycota</taxon>
        <taxon>Glomeromycotina</taxon>
        <taxon>Glomeromycetes</taxon>
        <taxon>Glomerales</taxon>
        <taxon>Glomeraceae</taxon>
        <taxon>Glomus</taxon>
    </lineage>
</organism>
<dbReference type="Proteomes" id="UP000265703">
    <property type="component" value="Unassembled WGS sequence"/>
</dbReference>
<feature type="coiled-coil region" evidence="1">
    <location>
        <begin position="52"/>
        <end position="79"/>
    </location>
</feature>
<evidence type="ECO:0000313" key="3">
    <source>
        <dbReference type="Proteomes" id="UP000265703"/>
    </source>
</evidence>
<dbReference type="EMBL" id="QKYT01000797">
    <property type="protein sequence ID" value="RIA81441.1"/>
    <property type="molecule type" value="Genomic_DNA"/>
</dbReference>
<reference evidence="2 3" key="1">
    <citation type="submission" date="2018-06" db="EMBL/GenBank/DDBJ databases">
        <title>Comparative genomics reveals the genomic features of Rhizophagus irregularis, R. cerebriforme, R. diaphanum and Gigaspora rosea, and their symbiotic lifestyle signature.</title>
        <authorList>
            <person name="Morin E."/>
            <person name="San Clemente H."/>
            <person name="Chen E.C.H."/>
            <person name="De La Providencia I."/>
            <person name="Hainaut M."/>
            <person name="Kuo A."/>
            <person name="Kohler A."/>
            <person name="Murat C."/>
            <person name="Tang N."/>
            <person name="Roy S."/>
            <person name="Loubradou J."/>
            <person name="Henrissat B."/>
            <person name="Grigoriev I.V."/>
            <person name="Corradi N."/>
            <person name="Roux C."/>
            <person name="Martin F.M."/>
        </authorList>
    </citation>
    <scope>NUCLEOTIDE SEQUENCE [LARGE SCALE GENOMIC DNA]</scope>
    <source>
        <strain evidence="2 3">DAOM 227022</strain>
    </source>
</reference>
<evidence type="ECO:0000313" key="2">
    <source>
        <dbReference type="EMBL" id="RIA81441.1"/>
    </source>
</evidence>
<gene>
    <name evidence="2" type="ORF">C1645_837010</name>
</gene>
<accession>A0A397SFA6</accession>
<dbReference type="AlphaFoldDB" id="A0A397SFA6"/>
<keyword evidence="1" id="KW-0175">Coiled coil</keyword>
<sequence>MTIDQKHSFDVFSKKKVIRHTKKLVQTFRLNEQNAEIYSALFSKNRMLEKRLEDYHFEYIKLKKRINSLEAKIEDLNEYVNRKTVVDLIQEIVFLIIDKKGLKDIVHKDFSYSSESSEDSNSVETFIIRE</sequence>
<proteinExistence type="predicted"/>
<evidence type="ECO:0000256" key="1">
    <source>
        <dbReference type="SAM" id="Coils"/>
    </source>
</evidence>
<name>A0A397SFA6_9GLOM</name>
<protein>
    <submittedName>
        <fullName evidence="2">Uncharacterized protein</fullName>
    </submittedName>
</protein>
<keyword evidence="3" id="KW-1185">Reference proteome</keyword>